<evidence type="ECO:0000313" key="1">
    <source>
        <dbReference type="EMBL" id="KAH1180815.1"/>
    </source>
</evidence>
<sequence>MGLIKESADEILHPVSNINCRGQLKLHSTANKEFTKIIRPAANCNAIILGVKADHPDEQYVDKETYEFAIKVFHECDELGVSTDFCYRLEMEVKP</sequence>
<name>A0A9D3XKN3_9SAUR</name>
<feature type="non-terminal residue" evidence="1">
    <location>
        <position position="95"/>
    </location>
</feature>
<dbReference type="AlphaFoldDB" id="A0A9D3XKN3"/>
<reference evidence="1" key="1">
    <citation type="submission" date="2021-09" db="EMBL/GenBank/DDBJ databases">
        <title>The genome of Mauremys mutica provides insights into the evolution of semi-aquatic lifestyle.</title>
        <authorList>
            <person name="Gong S."/>
            <person name="Gao Y."/>
        </authorList>
    </citation>
    <scope>NUCLEOTIDE SEQUENCE</scope>
    <source>
        <strain evidence="1">MM-2020</strain>
        <tissue evidence="1">Muscle</tissue>
    </source>
</reference>
<gene>
    <name evidence="1" type="ORF">KIL84_001749</name>
</gene>
<dbReference type="EMBL" id="JAHDVG010000469">
    <property type="protein sequence ID" value="KAH1180815.1"/>
    <property type="molecule type" value="Genomic_DNA"/>
</dbReference>
<dbReference type="Proteomes" id="UP000827986">
    <property type="component" value="Unassembled WGS sequence"/>
</dbReference>
<comment type="caution">
    <text evidence="1">The sequence shown here is derived from an EMBL/GenBank/DDBJ whole genome shotgun (WGS) entry which is preliminary data.</text>
</comment>
<proteinExistence type="predicted"/>
<evidence type="ECO:0000313" key="2">
    <source>
        <dbReference type="Proteomes" id="UP000827986"/>
    </source>
</evidence>
<organism evidence="1 2">
    <name type="scientific">Mauremys mutica</name>
    <name type="common">yellowpond turtle</name>
    <dbReference type="NCBI Taxonomy" id="74926"/>
    <lineage>
        <taxon>Eukaryota</taxon>
        <taxon>Metazoa</taxon>
        <taxon>Chordata</taxon>
        <taxon>Craniata</taxon>
        <taxon>Vertebrata</taxon>
        <taxon>Euteleostomi</taxon>
        <taxon>Archelosauria</taxon>
        <taxon>Testudinata</taxon>
        <taxon>Testudines</taxon>
        <taxon>Cryptodira</taxon>
        <taxon>Durocryptodira</taxon>
        <taxon>Testudinoidea</taxon>
        <taxon>Geoemydidae</taxon>
        <taxon>Geoemydinae</taxon>
        <taxon>Mauremys</taxon>
    </lineage>
</organism>
<protein>
    <submittedName>
        <fullName evidence="1">Uncharacterized protein</fullName>
    </submittedName>
</protein>
<accession>A0A9D3XKN3</accession>
<keyword evidence="2" id="KW-1185">Reference proteome</keyword>